<accession>A0A6L2KAR0</accession>
<sequence length="170" mass="20375">MLSNFREYFTVEFYKLLSDPDTKRKTWDSFETIAGQGSQEGTRRHFFSKYAYPDVCVVIGVAGYAYPVLNEWVLDIFDVKADYGKTYDDPYSRRLNEYRKERFHEGTSYPWHDEGFEEEERWESGIERQTMNHLLLTLKHLKSKGRVNRSRFIRMIRKEIDEEGGTIRKM</sequence>
<name>A0A6L2KAR0_TANCI</name>
<evidence type="ECO:0000313" key="1">
    <source>
        <dbReference type="EMBL" id="GEU46553.1"/>
    </source>
</evidence>
<gene>
    <name evidence="1" type="ORF">Tci_018531</name>
</gene>
<reference evidence="1" key="1">
    <citation type="journal article" date="2019" name="Sci. Rep.">
        <title>Draft genome of Tanacetum cinerariifolium, the natural source of mosquito coil.</title>
        <authorList>
            <person name="Yamashiro T."/>
            <person name="Shiraishi A."/>
            <person name="Satake H."/>
            <person name="Nakayama K."/>
        </authorList>
    </citation>
    <scope>NUCLEOTIDE SEQUENCE</scope>
</reference>
<dbReference type="EMBL" id="BKCJ010002141">
    <property type="protein sequence ID" value="GEU46553.1"/>
    <property type="molecule type" value="Genomic_DNA"/>
</dbReference>
<proteinExistence type="predicted"/>
<protein>
    <submittedName>
        <fullName evidence="1">Uncharacterized protein</fullName>
    </submittedName>
</protein>
<comment type="caution">
    <text evidence="1">The sequence shown here is derived from an EMBL/GenBank/DDBJ whole genome shotgun (WGS) entry which is preliminary data.</text>
</comment>
<dbReference type="AlphaFoldDB" id="A0A6L2KAR0"/>
<organism evidence="1">
    <name type="scientific">Tanacetum cinerariifolium</name>
    <name type="common">Dalmatian daisy</name>
    <name type="synonym">Chrysanthemum cinerariifolium</name>
    <dbReference type="NCBI Taxonomy" id="118510"/>
    <lineage>
        <taxon>Eukaryota</taxon>
        <taxon>Viridiplantae</taxon>
        <taxon>Streptophyta</taxon>
        <taxon>Embryophyta</taxon>
        <taxon>Tracheophyta</taxon>
        <taxon>Spermatophyta</taxon>
        <taxon>Magnoliopsida</taxon>
        <taxon>eudicotyledons</taxon>
        <taxon>Gunneridae</taxon>
        <taxon>Pentapetalae</taxon>
        <taxon>asterids</taxon>
        <taxon>campanulids</taxon>
        <taxon>Asterales</taxon>
        <taxon>Asteraceae</taxon>
        <taxon>Asteroideae</taxon>
        <taxon>Anthemideae</taxon>
        <taxon>Anthemidinae</taxon>
        <taxon>Tanacetum</taxon>
    </lineage>
</organism>